<name>A0A2Z2PM09_AGRFC</name>
<dbReference type="EMBL" id="KY000036">
    <property type="protein sequence ID" value="ASK42642.1"/>
    <property type="molecule type" value="Genomic_DNA"/>
</dbReference>
<dbReference type="AlphaFoldDB" id="A0A2Z2PM09"/>
<protein>
    <submittedName>
        <fullName evidence="1">Uncharacterized protein</fullName>
    </submittedName>
</protein>
<sequence>MMVSFSVCPKRSAPWPFCPSVRSKRTGASRAVQGPGRPDRAKQVGGQAEPTVLRSPRACFVESGMTGRPAARQRP</sequence>
<keyword evidence="1" id="KW-0614">Plasmid</keyword>
<reference evidence="1" key="1">
    <citation type="submission" date="2016-10" db="EMBL/GenBank/DDBJ databases">
        <title>Agrobacterium Ti plasmids: Classification based on T-DNA and Vir regions organization.</title>
        <authorList>
            <person name="Nabi N."/>
            <person name="Vial L."/>
            <person name="Ben Hafsa A."/>
            <person name="Chapulliot D."/>
            <person name="Berard A."/>
            <person name="Chauveau A."/>
            <person name="Le Paslier M.-C."/>
            <person name="Harzallah Skhiri F."/>
            <person name="Brunel D."/>
            <person name="Nesme X."/>
            <person name="Chaouachi M."/>
        </authorList>
    </citation>
    <scope>NUCLEOTIDE SEQUENCE</scope>
    <source>
        <plasmid evidence="1">pTi_GV3101</plasmid>
    </source>
</reference>
<proteinExistence type="predicted"/>
<accession>A0A2Z2PM09</accession>
<evidence type="ECO:0000313" key="1">
    <source>
        <dbReference type="EMBL" id="ASK42642.1"/>
    </source>
</evidence>
<organism evidence="1">
    <name type="scientific">Agrobacterium fabrum (strain C58 / ATCC 33970)</name>
    <name type="common">Agrobacterium tumefaciens (strain C58)</name>
    <dbReference type="NCBI Taxonomy" id="176299"/>
    <lineage>
        <taxon>Bacteria</taxon>
        <taxon>Pseudomonadati</taxon>
        <taxon>Pseudomonadota</taxon>
        <taxon>Alphaproteobacteria</taxon>
        <taxon>Hyphomicrobiales</taxon>
        <taxon>Rhizobiaceae</taxon>
        <taxon>Rhizobium/Agrobacterium group</taxon>
        <taxon>Agrobacterium</taxon>
        <taxon>Agrobacterium tumefaciens complex</taxon>
    </lineage>
</organism>
<geneLocation type="plasmid" evidence="1">
    <name>pTi_GV3101</name>
</geneLocation>